<sequence>MEPLLVKATRVLRLPPWIPVRSTSADQGLHVPEFSGSKLILGDCDVEEVRVRAVMRRW</sequence>
<reference evidence="1" key="3">
    <citation type="submission" date="2020-06" db="EMBL/GenBank/DDBJ databases">
        <title>Helianthus annuus Genome sequencing and assembly Release 2.</title>
        <authorList>
            <person name="Gouzy J."/>
            <person name="Langlade N."/>
            <person name="Munos S."/>
        </authorList>
    </citation>
    <scope>NUCLEOTIDE SEQUENCE</scope>
    <source>
        <tissue evidence="1">Leaves</tissue>
    </source>
</reference>
<evidence type="ECO:0000313" key="3">
    <source>
        <dbReference type="Proteomes" id="UP000215914"/>
    </source>
</evidence>
<accession>A0A251VF20</accession>
<protein>
    <submittedName>
        <fullName evidence="2">Uncharacterized protein</fullName>
    </submittedName>
</protein>
<reference evidence="1 3" key="1">
    <citation type="journal article" date="2017" name="Nature">
        <title>The sunflower genome provides insights into oil metabolism, flowering and Asterid evolution.</title>
        <authorList>
            <person name="Badouin H."/>
            <person name="Gouzy J."/>
            <person name="Grassa C.J."/>
            <person name="Murat F."/>
            <person name="Staton S.E."/>
            <person name="Cottret L."/>
            <person name="Lelandais-Briere C."/>
            <person name="Owens G.L."/>
            <person name="Carrere S."/>
            <person name="Mayjonade B."/>
            <person name="Legrand L."/>
            <person name="Gill N."/>
            <person name="Kane N.C."/>
            <person name="Bowers J.E."/>
            <person name="Hubner S."/>
            <person name="Bellec A."/>
            <person name="Berard A."/>
            <person name="Berges H."/>
            <person name="Blanchet N."/>
            <person name="Boniface M.C."/>
            <person name="Brunel D."/>
            <person name="Catrice O."/>
            <person name="Chaidir N."/>
            <person name="Claudel C."/>
            <person name="Donnadieu C."/>
            <person name="Faraut T."/>
            <person name="Fievet G."/>
            <person name="Helmstetter N."/>
            <person name="King M."/>
            <person name="Knapp S.J."/>
            <person name="Lai Z."/>
            <person name="Le Paslier M.C."/>
            <person name="Lippi Y."/>
            <person name="Lorenzon L."/>
            <person name="Mandel J.R."/>
            <person name="Marage G."/>
            <person name="Marchand G."/>
            <person name="Marquand E."/>
            <person name="Bret-Mestries E."/>
            <person name="Morien E."/>
            <person name="Nambeesan S."/>
            <person name="Nguyen T."/>
            <person name="Pegot-Espagnet P."/>
            <person name="Pouilly N."/>
            <person name="Raftis F."/>
            <person name="Sallet E."/>
            <person name="Schiex T."/>
            <person name="Thomas J."/>
            <person name="Vandecasteele C."/>
            <person name="Vares D."/>
            <person name="Vear F."/>
            <person name="Vautrin S."/>
            <person name="Crespi M."/>
            <person name="Mangin B."/>
            <person name="Burke J.M."/>
            <person name="Salse J."/>
            <person name="Munos S."/>
            <person name="Vincourt P."/>
            <person name="Rieseberg L.H."/>
            <person name="Langlade N.B."/>
        </authorList>
    </citation>
    <scope>NUCLEOTIDE SEQUENCE [LARGE SCALE GENOMIC DNA]</scope>
    <source>
        <strain evidence="3">cv. SF193</strain>
        <tissue evidence="1">Leaves</tissue>
    </source>
</reference>
<evidence type="ECO:0000313" key="2">
    <source>
        <dbReference type="EMBL" id="OTG34218.1"/>
    </source>
</evidence>
<dbReference type="AlphaFoldDB" id="A0A251VF20"/>
<dbReference type="EMBL" id="MNCJ02000330">
    <property type="protein sequence ID" value="KAF5764066.1"/>
    <property type="molecule type" value="Genomic_DNA"/>
</dbReference>
<dbReference type="Gramene" id="mRNA:HanXRQr2_Chr15g0687671">
    <property type="protein sequence ID" value="CDS:HanXRQr2_Chr15g0687671.1"/>
    <property type="gene ID" value="HanXRQr2_Chr15g0687671"/>
</dbReference>
<dbReference type="Proteomes" id="UP000215914">
    <property type="component" value="Chromosome 2"/>
</dbReference>
<dbReference type="InParanoid" id="A0A251VF20"/>
<dbReference type="EMBL" id="CM007891">
    <property type="protein sequence ID" value="OTG34218.1"/>
    <property type="molecule type" value="Genomic_DNA"/>
</dbReference>
<organism evidence="2 3">
    <name type="scientific">Helianthus annuus</name>
    <name type="common">Common sunflower</name>
    <dbReference type="NCBI Taxonomy" id="4232"/>
    <lineage>
        <taxon>Eukaryota</taxon>
        <taxon>Viridiplantae</taxon>
        <taxon>Streptophyta</taxon>
        <taxon>Embryophyta</taxon>
        <taxon>Tracheophyta</taxon>
        <taxon>Spermatophyta</taxon>
        <taxon>Magnoliopsida</taxon>
        <taxon>eudicotyledons</taxon>
        <taxon>Gunneridae</taxon>
        <taxon>Pentapetalae</taxon>
        <taxon>asterids</taxon>
        <taxon>campanulids</taxon>
        <taxon>Asterales</taxon>
        <taxon>Asteraceae</taxon>
        <taxon>Asteroideae</taxon>
        <taxon>Heliantheae alliance</taxon>
        <taxon>Heliantheae</taxon>
        <taxon>Helianthus</taxon>
    </lineage>
</organism>
<gene>
    <name evidence="2" type="ORF">HannXRQ_Chr02g0043351</name>
    <name evidence="1" type="ORF">HanXRQr2_Chr15g0687671</name>
</gene>
<proteinExistence type="predicted"/>
<keyword evidence="3" id="KW-1185">Reference proteome</keyword>
<evidence type="ECO:0000313" key="1">
    <source>
        <dbReference type="EMBL" id="KAF5764066.1"/>
    </source>
</evidence>
<reference evidence="2" key="2">
    <citation type="submission" date="2017-02" db="EMBL/GenBank/DDBJ databases">
        <title>Sunflower complete genome.</title>
        <authorList>
            <person name="Langlade N."/>
            <person name="Munos S."/>
        </authorList>
    </citation>
    <scope>NUCLEOTIDE SEQUENCE [LARGE SCALE GENOMIC DNA]</scope>
    <source>
        <tissue evidence="2">Leaves</tissue>
    </source>
</reference>
<name>A0A251VF20_HELAN</name>